<dbReference type="RefSeq" id="WP_183495840.1">
    <property type="nucleotide sequence ID" value="NZ_JACIFF010000005.1"/>
</dbReference>
<sequence length="199" mass="22657">MAKGYTPTYEHPLLERARACAVCAEHLPLGPNPIFRIHPEMKVVLISQAPGRLAHLSSVAWDDPSGRRLREWLGVTDAEFFQTPTFGILPIGFCYPGKGKGGDLPPRPECAPLWQDPLLSLMPKLELKVLVGAYAQAHYLGDRRKKSLTETVRNYREYLPEYFPIPHPSPRNRIYLRRNPWFEELNVPHLQEIVAGLLD</sequence>
<dbReference type="Proteomes" id="UP000576209">
    <property type="component" value="Unassembled WGS sequence"/>
</dbReference>
<dbReference type="Gene3D" id="3.40.470.10">
    <property type="entry name" value="Uracil-DNA glycosylase-like domain"/>
    <property type="match status" value="1"/>
</dbReference>
<dbReference type="PANTHER" id="PTHR42160:SF1">
    <property type="entry name" value="URACIL-DNA GLYCOSYLASE SUPERFAMILY PROTEIN"/>
    <property type="match status" value="1"/>
</dbReference>
<dbReference type="InterPro" id="IPR005122">
    <property type="entry name" value="Uracil-DNA_glycosylase-like"/>
</dbReference>
<feature type="domain" description="Uracil-DNA glycosylase-like" evidence="1">
    <location>
        <begin position="34"/>
        <end position="191"/>
    </location>
</feature>
<organism evidence="2 3">
    <name type="scientific">Neolewinella aquimaris</name>
    <dbReference type="NCBI Taxonomy" id="1835722"/>
    <lineage>
        <taxon>Bacteria</taxon>
        <taxon>Pseudomonadati</taxon>
        <taxon>Bacteroidota</taxon>
        <taxon>Saprospiria</taxon>
        <taxon>Saprospirales</taxon>
        <taxon>Lewinellaceae</taxon>
        <taxon>Neolewinella</taxon>
    </lineage>
</organism>
<reference evidence="2 3" key="1">
    <citation type="submission" date="2020-08" db="EMBL/GenBank/DDBJ databases">
        <title>Genomic Encyclopedia of Type Strains, Phase IV (KMG-IV): sequencing the most valuable type-strain genomes for metagenomic binning, comparative biology and taxonomic classification.</title>
        <authorList>
            <person name="Goeker M."/>
        </authorList>
    </citation>
    <scope>NUCLEOTIDE SEQUENCE [LARGE SCALE GENOMIC DNA]</scope>
    <source>
        <strain evidence="2 3">DSM 105137</strain>
    </source>
</reference>
<gene>
    <name evidence="2" type="ORF">GGR28_002228</name>
</gene>
<evidence type="ECO:0000259" key="1">
    <source>
        <dbReference type="SMART" id="SM00986"/>
    </source>
</evidence>
<protein>
    <submittedName>
        <fullName evidence="2">Uracil-DNA glycosylase</fullName>
    </submittedName>
</protein>
<dbReference type="InterPro" id="IPR047124">
    <property type="entry name" value="HI_0220.2"/>
</dbReference>
<evidence type="ECO:0000313" key="3">
    <source>
        <dbReference type="Proteomes" id="UP000576209"/>
    </source>
</evidence>
<dbReference type="EMBL" id="JACIFF010000005">
    <property type="protein sequence ID" value="MBB4079603.1"/>
    <property type="molecule type" value="Genomic_DNA"/>
</dbReference>
<keyword evidence="3" id="KW-1185">Reference proteome</keyword>
<proteinExistence type="predicted"/>
<accession>A0A840E6M3</accession>
<dbReference type="SMART" id="SM00987">
    <property type="entry name" value="UreE_C"/>
    <property type="match status" value="1"/>
</dbReference>
<dbReference type="SMART" id="SM00986">
    <property type="entry name" value="UDG"/>
    <property type="match status" value="1"/>
</dbReference>
<comment type="caution">
    <text evidence="2">The sequence shown here is derived from an EMBL/GenBank/DDBJ whole genome shotgun (WGS) entry which is preliminary data.</text>
</comment>
<dbReference type="PANTHER" id="PTHR42160">
    <property type="entry name" value="URACIL-DNA GLYCOSYLASE SUPERFAMILY PROTEIN"/>
    <property type="match status" value="1"/>
</dbReference>
<name>A0A840E6M3_9BACT</name>
<evidence type="ECO:0000313" key="2">
    <source>
        <dbReference type="EMBL" id="MBB4079603.1"/>
    </source>
</evidence>
<dbReference type="InterPro" id="IPR036895">
    <property type="entry name" value="Uracil-DNA_glycosylase-like_sf"/>
</dbReference>
<dbReference type="CDD" id="cd10033">
    <property type="entry name" value="UDG_like"/>
    <property type="match status" value="1"/>
</dbReference>
<dbReference type="SUPFAM" id="SSF52141">
    <property type="entry name" value="Uracil-DNA glycosylase-like"/>
    <property type="match status" value="1"/>
</dbReference>
<dbReference type="Pfam" id="PF03167">
    <property type="entry name" value="UDG"/>
    <property type="match status" value="1"/>
</dbReference>
<dbReference type="AlphaFoldDB" id="A0A840E6M3"/>